<dbReference type="Proteomes" id="UP000240912">
    <property type="component" value="Unassembled WGS sequence"/>
</dbReference>
<dbReference type="PRINTS" id="PR02008">
    <property type="entry name" value="RCMTFAMILY"/>
</dbReference>
<evidence type="ECO:0000259" key="6">
    <source>
        <dbReference type="PROSITE" id="PS51686"/>
    </source>
</evidence>
<proteinExistence type="inferred from homology"/>
<evidence type="ECO:0000256" key="4">
    <source>
        <dbReference type="ARBA" id="ARBA00022884"/>
    </source>
</evidence>
<keyword evidence="2 5" id="KW-0808">Transferase</keyword>
<dbReference type="GO" id="GO:0008173">
    <property type="term" value="F:RNA methyltransferase activity"/>
    <property type="evidence" value="ECO:0007669"/>
    <property type="project" value="InterPro"/>
</dbReference>
<protein>
    <submittedName>
        <fullName evidence="7">RNA methyltransferase</fullName>
    </submittedName>
</protein>
<dbReference type="GO" id="GO:0001510">
    <property type="term" value="P:RNA methylation"/>
    <property type="evidence" value="ECO:0007669"/>
    <property type="project" value="InterPro"/>
</dbReference>
<dbReference type="InterPro" id="IPR023267">
    <property type="entry name" value="RCMT"/>
</dbReference>
<feature type="binding site" evidence="5">
    <location>
        <position position="284"/>
    </location>
    <ligand>
        <name>S-adenosyl-L-methionine</name>
        <dbReference type="ChEBI" id="CHEBI:59789"/>
    </ligand>
</feature>
<dbReference type="GO" id="GO:0003723">
    <property type="term" value="F:RNA binding"/>
    <property type="evidence" value="ECO:0007669"/>
    <property type="project" value="UniProtKB-UniRule"/>
</dbReference>
<dbReference type="InterPro" id="IPR029063">
    <property type="entry name" value="SAM-dependent_MTases_sf"/>
</dbReference>
<dbReference type="SUPFAM" id="SSF53335">
    <property type="entry name" value="S-adenosyl-L-methionine-dependent methyltransferases"/>
    <property type="match status" value="1"/>
</dbReference>
<dbReference type="Pfam" id="PF01189">
    <property type="entry name" value="Methyltr_RsmB-F"/>
    <property type="match status" value="1"/>
</dbReference>
<dbReference type="InterPro" id="IPR001678">
    <property type="entry name" value="MeTrfase_RsmB-F_NOP2_dom"/>
</dbReference>
<evidence type="ECO:0000256" key="3">
    <source>
        <dbReference type="ARBA" id="ARBA00022691"/>
    </source>
</evidence>
<evidence type="ECO:0000313" key="7">
    <source>
        <dbReference type="EMBL" id="PST82449.1"/>
    </source>
</evidence>
<dbReference type="EMBL" id="PYLS01000006">
    <property type="protein sequence ID" value="PST82449.1"/>
    <property type="molecule type" value="Genomic_DNA"/>
</dbReference>
<keyword evidence="8" id="KW-1185">Reference proteome</keyword>
<feature type="active site" description="Nucleophile" evidence="5">
    <location>
        <position position="337"/>
    </location>
</feature>
<dbReference type="PROSITE" id="PS51686">
    <property type="entry name" value="SAM_MT_RSMB_NOP"/>
    <property type="match status" value="1"/>
</dbReference>
<evidence type="ECO:0000313" key="8">
    <source>
        <dbReference type="Proteomes" id="UP000240912"/>
    </source>
</evidence>
<accession>A0A2T3HJ46</accession>
<comment type="caution">
    <text evidence="7">The sequence shown here is derived from an EMBL/GenBank/DDBJ whole genome shotgun (WGS) entry which is preliminary data.</text>
</comment>
<dbReference type="InterPro" id="IPR049560">
    <property type="entry name" value="MeTrfase_RsmB-F_NOP2_cat"/>
</dbReference>
<keyword evidence="4 5" id="KW-0694">RNA-binding</keyword>
<evidence type="ECO:0000256" key="5">
    <source>
        <dbReference type="PROSITE-ProRule" id="PRU01023"/>
    </source>
</evidence>
<dbReference type="PANTHER" id="PTHR22807">
    <property type="entry name" value="NOP2 YEAST -RELATED NOL1/NOP2/FMU SUN DOMAIN-CONTAINING"/>
    <property type="match status" value="1"/>
</dbReference>
<feature type="binding site" evidence="5">
    <location>
        <position position="237"/>
    </location>
    <ligand>
        <name>S-adenosyl-L-methionine</name>
        <dbReference type="ChEBI" id="CHEBI:59789"/>
    </ligand>
</feature>
<gene>
    <name evidence="7" type="ORF">C7T94_15750</name>
</gene>
<keyword evidence="1 5" id="KW-0489">Methyltransferase</keyword>
<dbReference type="AlphaFoldDB" id="A0A2T3HJ46"/>
<dbReference type="OrthoDB" id="9810297at2"/>
<evidence type="ECO:0000256" key="2">
    <source>
        <dbReference type="ARBA" id="ARBA00022679"/>
    </source>
</evidence>
<dbReference type="PANTHER" id="PTHR22807:SF53">
    <property type="entry name" value="RIBOSOMAL RNA SMALL SUBUNIT METHYLTRANSFERASE B-RELATED"/>
    <property type="match status" value="1"/>
</dbReference>
<dbReference type="Gene3D" id="3.40.50.150">
    <property type="entry name" value="Vaccinia Virus protein VP39"/>
    <property type="match status" value="1"/>
</dbReference>
<reference evidence="7 8" key="1">
    <citation type="submission" date="2018-03" db="EMBL/GenBank/DDBJ databases">
        <authorList>
            <person name="Keele B.F."/>
        </authorList>
    </citation>
    <scope>NUCLEOTIDE SEQUENCE [LARGE SCALE GENOMIC DNA]</scope>
    <source>
        <strain evidence="7 8">YL28-9</strain>
    </source>
</reference>
<sequence>MKAVHQLRTFEQLLAAYDGSMPLHRFLPGFFKKNRQMGSTDRRWASRYIYSYFRLGGMLTELNVAKRLAIADFLCHEDMSPVAAQQLPELAGLEQRPADEKLGALRHAGFNADETQVFPFGGLLSEAIDEAAFCKSMFVQPELYIRIRDEQVPQLLENAGQTFEQLSDHCLALPNGAKLETLLPEHSYYVQDLSSQHTAGFFQPEKYGKWWDACAASGGKSLLIHSLEPSIELVVSDIRENILDNLEERFAQAGIRKYQRKQLDLLQNNDQLLKHYAFDGIILDAPCSGSGTWGRTPELAQFFDKRKIAQFSYLQKSIAKNVVTYLKPGKPLIYITCSAFRAENEEVVEFMLDTLPLELERMELIDGYRRKADTMFAARLIGR</sequence>
<feature type="domain" description="SAM-dependent MTase RsmB/NOP-type" evidence="6">
    <location>
        <begin position="120"/>
        <end position="383"/>
    </location>
</feature>
<evidence type="ECO:0000256" key="1">
    <source>
        <dbReference type="ARBA" id="ARBA00022603"/>
    </source>
</evidence>
<comment type="caution">
    <text evidence="5">Lacks conserved residue(s) required for the propagation of feature annotation.</text>
</comment>
<comment type="similarity">
    <text evidence="5">Belongs to the class I-like SAM-binding methyltransferase superfamily. RsmB/NOP family.</text>
</comment>
<organism evidence="7 8">
    <name type="scientific">Pedobacter yulinensis</name>
    <dbReference type="NCBI Taxonomy" id="2126353"/>
    <lineage>
        <taxon>Bacteria</taxon>
        <taxon>Pseudomonadati</taxon>
        <taxon>Bacteroidota</taxon>
        <taxon>Sphingobacteriia</taxon>
        <taxon>Sphingobacteriales</taxon>
        <taxon>Sphingobacteriaceae</taxon>
        <taxon>Pedobacter</taxon>
    </lineage>
</organism>
<feature type="binding site" evidence="5">
    <location>
        <position position="264"/>
    </location>
    <ligand>
        <name>S-adenosyl-L-methionine</name>
        <dbReference type="ChEBI" id="CHEBI:59789"/>
    </ligand>
</feature>
<name>A0A2T3HJ46_9SPHI</name>
<keyword evidence="3 5" id="KW-0949">S-adenosyl-L-methionine</keyword>